<dbReference type="SUPFAM" id="SSF141868">
    <property type="entry name" value="EAL domain-like"/>
    <property type="match status" value="1"/>
</dbReference>
<dbReference type="Gene3D" id="3.20.20.450">
    <property type="entry name" value="EAL domain"/>
    <property type="match status" value="1"/>
</dbReference>
<dbReference type="SUPFAM" id="SSF49879">
    <property type="entry name" value="SMAD/FHA domain"/>
    <property type="match status" value="1"/>
</dbReference>
<dbReference type="RefSeq" id="WP_146452629.1">
    <property type="nucleotide sequence ID" value="NZ_SJPS01000008.1"/>
</dbReference>
<dbReference type="EMBL" id="SJPS01000008">
    <property type="protein sequence ID" value="TWU21903.1"/>
    <property type="molecule type" value="Genomic_DNA"/>
</dbReference>
<dbReference type="Proteomes" id="UP000318437">
    <property type="component" value="Unassembled WGS sequence"/>
</dbReference>
<dbReference type="InterPro" id="IPR000253">
    <property type="entry name" value="FHA_dom"/>
</dbReference>
<dbReference type="Pfam" id="PF00498">
    <property type="entry name" value="FHA"/>
    <property type="match status" value="1"/>
</dbReference>
<dbReference type="AlphaFoldDB" id="A0A5C6CAY1"/>
<proteinExistence type="predicted"/>
<accession>A0A5C6CAY1</accession>
<evidence type="ECO:0000313" key="2">
    <source>
        <dbReference type="EMBL" id="TWU21903.1"/>
    </source>
</evidence>
<protein>
    <submittedName>
        <fullName evidence="2">FHA domain-containing protein FhaA</fullName>
    </submittedName>
</protein>
<dbReference type="CDD" id="cd00060">
    <property type="entry name" value="FHA"/>
    <property type="match status" value="1"/>
</dbReference>
<dbReference type="SMART" id="SM00240">
    <property type="entry name" value="FHA"/>
    <property type="match status" value="1"/>
</dbReference>
<sequence>MTPTLRNENDTQPRLEYYPVNSPTLRTVVIEEYPFIIGRGDTAQLQIRLESISREHAELTKTSTGYVLRDLNSTNGTAINGQPISAASLEDGDIVSIAETKLTFLCPTNGNLERMVTQPLGDRQKSDPQREIIDPQHECSSEIKASRELAEALLWQAIPLKRTSIIDCQSGSEQSTIVSIDRPLAVRLRATDAQDIYSTASRIQQMAWQLTAENAGEIASSDSILMAVELQSCVDSRLCDALIQASECLTGSQSLGIILPWELAVQSPATLSLCAELKALGADLAFDRFSGGAACIGDMELASPEFLVLEASLARGISSHPRRLTQLKNLISICEAAEIELVLPYGLPEEDCQASHDLGLNLLVSNASNSIEVASANAVVALV</sequence>
<dbReference type="PROSITE" id="PS50006">
    <property type="entry name" value="FHA_DOMAIN"/>
    <property type="match status" value="1"/>
</dbReference>
<organism evidence="2 3">
    <name type="scientific">Bythopirellula polymerisocia</name>
    <dbReference type="NCBI Taxonomy" id="2528003"/>
    <lineage>
        <taxon>Bacteria</taxon>
        <taxon>Pseudomonadati</taxon>
        <taxon>Planctomycetota</taxon>
        <taxon>Planctomycetia</taxon>
        <taxon>Pirellulales</taxon>
        <taxon>Lacipirellulaceae</taxon>
        <taxon>Bythopirellula</taxon>
    </lineage>
</organism>
<keyword evidence="3" id="KW-1185">Reference proteome</keyword>
<dbReference type="InterPro" id="IPR008984">
    <property type="entry name" value="SMAD_FHA_dom_sf"/>
</dbReference>
<gene>
    <name evidence="2" type="primary">fhaA_2</name>
    <name evidence="2" type="ORF">Pla144_43380</name>
</gene>
<evidence type="ECO:0000313" key="3">
    <source>
        <dbReference type="Proteomes" id="UP000318437"/>
    </source>
</evidence>
<comment type="caution">
    <text evidence="2">The sequence shown here is derived from an EMBL/GenBank/DDBJ whole genome shotgun (WGS) entry which is preliminary data.</text>
</comment>
<dbReference type="Gene3D" id="2.60.200.20">
    <property type="match status" value="1"/>
</dbReference>
<evidence type="ECO:0000259" key="1">
    <source>
        <dbReference type="PROSITE" id="PS50006"/>
    </source>
</evidence>
<dbReference type="OrthoDB" id="9813903at2"/>
<reference evidence="2 3" key="1">
    <citation type="submission" date="2019-02" db="EMBL/GenBank/DDBJ databases">
        <title>Deep-cultivation of Planctomycetes and their phenomic and genomic characterization uncovers novel biology.</title>
        <authorList>
            <person name="Wiegand S."/>
            <person name="Jogler M."/>
            <person name="Boedeker C."/>
            <person name="Pinto D."/>
            <person name="Vollmers J."/>
            <person name="Rivas-Marin E."/>
            <person name="Kohn T."/>
            <person name="Peeters S.H."/>
            <person name="Heuer A."/>
            <person name="Rast P."/>
            <person name="Oberbeckmann S."/>
            <person name="Bunk B."/>
            <person name="Jeske O."/>
            <person name="Meyerdierks A."/>
            <person name="Storesund J.E."/>
            <person name="Kallscheuer N."/>
            <person name="Luecker S."/>
            <person name="Lage O.M."/>
            <person name="Pohl T."/>
            <person name="Merkel B.J."/>
            <person name="Hornburger P."/>
            <person name="Mueller R.-W."/>
            <person name="Bruemmer F."/>
            <person name="Labrenz M."/>
            <person name="Spormann A.M."/>
            <person name="Op Den Camp H."/>
            <person name="Overmann J."/>
            <person name="Amann R."/>
            <person name="Jetten M.S.M."/>
            <person name="Mascher T."/>
            <person name="Medema M.H."/>
            <person name="Devos D.P."/>
            <person name="Kaster A.-K."/>
            <person name="Ovreas L."/>
            <person name="Rohde M."/>
            <person name="Galperin M.Y."/>
            <person name="Jogler C."/>
        </authorList>
    </citation>
    <scope>NUCLEOTIDE SEQUENCE [LARGE SCALE GENOMIC DNA]</scope>
    <source>
        <strain evidence="2 3">Pla144</strain>
    </source>
</reference>
<dbReference type="InterPro" id="IPR035919">
    <property type="entry name" value="EAL_sf"/>
</dbReference>
<name>A0A5C6CAY1_9BACT</name>
<feature type="domain" description="FHA" evidence="1">
    <location>
        <begin position="35"/>
        <end position="84"/>
    </location>
</feature>